<dbReference type="GO" id="GO:0002949">
    <property type="term" value="P:tRNA threonylcarbamoyladenosine modification"/>
    <property type="evidence" value="ECO:0007669"/>
    <property type="project" value="InterPro"/>
</dbReference>
<dbReference type="OrthoDB" id="9809995at2"/>
<dbReference type="Pfam" id="PF00814">
    <property type="entry name" value="TsaD"/>
    <property type="match status" value="1"/>
</dbReference>
<evidence type="ECO:0000259" key="1">
    <source>
        <dbReference type="Pfam" id="PF00814"/>
    </source>
</evidence>
<evidence type="ECO:0000313" key="3">
    <source>
        <dbReference type="Proteomes" id="UP000468943"/>
    </source>
</evidence>
<keyword evidence="2" id="KW-0808">Transferase</keyword>
<proteinExistence type="predicted"/>
<gene>
    <name evidence="2" type="primary">tsaB</name>
    <name evidence="2" type="ORF">GRI36_06775</name>
</gene>
<feature type="domain" description="Gcp-like" evidence="1">
    <location>
        <begin position="31"/>
        <end position="122"/>
    </location>
</feature>
<dbReference type="InterPro" id="IPR000905">
    <property type="entry name" value="Gcp-like_dom"/>
</dbReference>
<dbReference type="RefSeq" id="WP_160597767.1">
    <property type="nucleotide sequence ID" value="NZ_WTYS01000001.1"/>
</dbReference>
<dbReference type="AlphaFoldDB" id="A0A6I4SLJ5"/>
<keyword evidence="3" id="KW-1185">Reference proteome</keyword>
<protein>
    <submittedName>
        <fullName evidence="2">tRNA (Adenosine(37)-N6)-threonylcarbamoyltransferase complex dimerization subunit type 1 TsaB</fullName>
    </submittedName>
</protein>
<accession>A0A6I4SLJ5</accession>
<dbReference type="NCBIfam" id="TIGR03725">
    <property type="entry name" value="T6A_YeaZ"/>
    <property type="match status" value="1"/>
</dbReference>
<reference evidence="2 3" key="1">
    <citation type="submission" date="2019-12" db="EMBL/GenBank/DDBJ databases">
        <title>Genomic-based taxomic classification of the family Erythrobacteraceae.</title>
        <authorList>
            <person name="Xu L."/>
        </authorList>
    </citation>
    <scope>NUCLEOTIDE SEQUENCE [LARGE SCALE GENOMIC DNA]</scope>
    <source>
        <strain evidence="2 3">JCM 17802</strain>
    </source>
</reference>
<organism evidence="2 3">
    <name type="scientific">Pontixanthobacter gangjinensis</name>
    <dbReference type="NCBI Taxonomy" id="1028742"/>
    <lineage>
        <taxon>Bacteria</taxon>
        <taxon>Pseudomonadati</taxon>
        <taxon>Pseudomonadota</taxon>
        <taxon>Alphaproteobacteria</taxon>
        <taxon>Sphingomonadales</taxon>
        <taxon>Erythrobacteraceae</taxon>
        <taxon>Pontixanthobacter</taxon>
    </lineage>
</organism>
<dbReference type="InterPro" id="IPR043129">
    <property type="entry name" value="ATPase_NBD"/>
</dbReference>
<name>A0A6I4SLJ5_9SPHN</name>
<dbReference type="SUPFAM" id="SSF53067">
    <property type="entry name" value="Actin-like ATPase domain"/>
    <property type="match status" value="1"/>
</dbReference>
<dbReference type="Gene3D" id="3.30.420.40">
    <property type="match status" value="2"/>
</dbReference>
<comment type="caution">
    <text evidence="2">The sequence shown here is derived from an EMBL/GenBank/DDBJ whole genome shotgun (WGS) entry which is preliminary data.</text>
</comment>
<dbReference type="Proteomes" id="UP000468943">
    <property type="component" value="Unassembled WGS sequence"/>
</dbReference>
<dbReference type="InterPro" id="IPR022496">
    <property type="entry name" value="T6A_TsaB"/>
</dbReference>
<evidence type="ECO:0000313" key="2">
    <source>
        <dbReference type="EMBL" id="MXO56583.1"/>
    </source>
</evidence>
<sequence length="206" mass="22338">MRTLVIETTTEACSVALFEGEKHSLIAHRHEILGRGHAERLVPMIAELPEKGRADCIRVSLGPGSFTGLRIGLAAARALAIAWQANVLGFPTLALVAARTWQPAMRPVTVCMNGGHGEWFIQNFDKSLRPEDGVRSLAPAQARAEAKHSIIAGNRATDLAELLGGEATALNLLPEARYFPLLNPFHLTEILTPLYGRAPDAKLPQR</sequence>
<dbReference type="EMBL" id="WTYS01000001">
    <property type="protein sequence ID" value="MXO56583.1"/>
    <property type="molecule type" value="Genomic_DNA"/>
</dbReference>
<dbReference type="GO" id="GO:0016740">
    <property type="term" value="F:transferase activity"/>
    <property type="evidence" value="ECO:0007669"/>
    <property type="project" value="UniProtKB-KW"/>
</dbReference>